<reference evidence="1 2" key="1">
    <citation type="submission" date="2016-10" db="EMBL/GenBank/DDBJ databases">
        <authorList>
            <person name="de Groot N.N."/>
        </authorList>
    </citation>
    <scope>NUCLEOTIDE SEQUENCE [LARGE SCALE GENOMIC DNA]</scope>
    <source>
        <strain evidence="1 2">DSM 23995</strain>
    </source>
</reference>
<organism evidence="1 2">
    <name type="scientific">Alteribacillus iranensis</name>
    <dbReference type="NCBI Taxonomy" id="930128"/>
    <lineage>
        <taxon>Bacteria</taxon>
        <taxon>Bacillati</taxon>
        <taxon>Bacillota</taxon>
        <taxon>Bacilli</taxon>
        <taxon>Bacillales</taxon>
        <taxon>Bacillaceae</taxon>
        <taxon>Alteribacillus</taxon>
    </lineage>
</organism>
<keyword evidence="2" id="KW-1185">Reference proteome</keyword>
<proteinExistence type="predicted"/>
<dbReference type="RefSeq" id="WP_177194829.1">
    <property type="nucleotide sequence ID" value="NZ_FONT01000006.1"/>
</dbReference>
<dbReference type="Proteomes" id="UP000199516">
    <property type="component" value="Unassembled WGS sequence"/>
</dbReference>
<gene>
    <name evidence="1" type="ORF">SAMN05192532_106192</name>
</gene>
<protein>
    <submittedName>
        <fullName evidence="1">YwpF-like protein</fullName>
    </submittedName>
</protein>
<sequence length="156" mass="17928">MKTFRLVSLKLLLMKQGTVEEKVVPLQEGLIINREEKDGSWLIEAVIPHEERDFFEKIKNEKNKLVMEVLITDRKNEPAMMAGEVKKTVTLSEKISVMIVAKMTSGKEDISNLILQELIHAGYNGESLLEEFTNRKEDKAEWSRKLAENIYASFDS</sequence>
<dbReference type="AlphaFoldDB" id="A0A1I2ERU4"/>
<evidence type="ECO:0000313" key="1">
    <source>
        <dbReference type="EMBL" id="SFE95158.1"/>
    </source>
</evidence>
<dbReference type="Pfam" id="PF14183">
    <property type="entry name" value="YwpF"/>
    <property type="match status" value="1"/>
</dbReference>
<dbReference type="STRING" id="930128.SAMN05192532_106192"/>
<dbReference type="InterPro" id="IPR025573">
    <property type="entry name" value="YwpF"/>
</dbReference>
<evidence type="ECO:0000313" key="2">
    <source>
        <dbReference type="Proteomes" id="UP000199516"/>
    </source>
</evidence>
<dbReference type="EMBL" id="FONT01000006">
    <property type="protein sequence ID" value="SFE95158.1"/>
    <property type="molecule type" value="Genomic_DNA"/>
</dbReference>
<accession>A0A1I2ERU4</accession>
<name>A0A1I2ERU4_9BACI</name>